<evidence type="ECO:0000313" key="7">
    <source>
        <dbReference type="Proteomes" id="UP000738359"/>
    </source>
</evidence>
<dbReference type="OrthoDB" id="439808at2759"/>
<feature type="region of interest" description="Disordered" evidence="3">
    <location>
        <begin position="665"/>
        <end position="752"/>
    </location>
</feature>
<dbReference type="InterPro" id="IPR034453">
    <property type="entry name" value="MEI2-like_RRM1"/>
</dbReference>
<dbReference type="SMART" id="SM00360">
    <property type="entry name" value="RRM"/>
    <property type="match status" value="2"/>
</dbReference>
<dbReference type="InterPro" id="IPR012677">
    <property type="entry name" value="Nucleotide-bd_a/b_plait_sf"/>
</dbReference>
<feature type="transmembrane region" description="Helical" evidence="4">
    <location>
        <begin position="527"/>
        <end position="547"/>
    </location>
</feature>
<dbReference type="PROSITE" id="PS50102">
    <property type="entry name" value="RRM"/>
    <property type="match status" value="2"/>
</dbReference>
<feature type="compositionally biased region" description="Basic and acidic residues" evidence="3">
    <location>
        <begin position="468"/>
        <end position="481"/>
    </location>
</feature>
<keyword evidence="4" id="KW-1133">Transmembrane helix</keyword>
<dbReference type="GO" id="GO:0003723">
    <property type="term" value="F:RNA binding"/>
    <property type="evidence" value="ECO:0007669"/>
    <property type="project" value="UniProtKB-UniRule"/>
</dbReference>
<feature type="compositionally biased region" description="Low complexity" evidence="3">
    <location>
        <begin position="728"/>
        <end position="737"/>
    </location>
</feature>
<evidence type="ECO:0000256" key="1">
    <source>
        <dbReference type="ARBA" id="ARBA00022884"/>
    </source>
</evidence>
<comment type="caution">
    <text evidence="6">The sequence shown here is derived from an EMBL/GenBank/DDBJ whole genome shotgun (WGS) entry which is preliminary data.</text>
</comment>
<keyword evidence="1 2" id="KW-0694">RNA-binding</keyword>
<feature type="compositionally biased region" description="Polar residues" evidence="3">
    <location>
        <begin position="444"/>
        <end position="453"/>
    </location>
</feature>
<accession>A0A9P6LWC3</accession>
<dbReference type="CDD" id="cd12524">
    <property type="entry name" value="RRM1_MEI2_like"/>
    <property type="match status" value="1"/>
</dbReference>
<name>A0A9P6LWC3_MORAP</name>
<proteinExistence type="predicted"/>
<feature type="region of interest" description="Disordered" evidence="3">
    <location>
        <begin position="164"/>
        <end position="185"/>
    </location>
</feature>
<dbReference type="AlphaFoldDB" id="A0A9P6LWC3"/>
<feature type="compositionally biased region" description="Pro residues" evidence="3">
    <location>
        <begin position="576"/>
        <end position="593"/>
    </location>
</feature>
<keyword evidence="4" id="KW-0472">Membrane</keyword>
<feature type="domain" description="RRM" evidence="5">
    <location>
        <begin position="344"/>
        <end position="418"/>
    </location>
</feature>
<dbReference type="EMBL" id="JAAAHY010001873">
    <property type="protein sequence ID" value="KAF9946323.1"/>
    <property type="molecule type" value="Genomic_DNA"/>
</dbReference>
<feature type="region of interest" description="Disordered" evidence="3">
    <location>
        <begin position="569"/>
        <end position="594"/>
    </location>
</feature>
<feature type="compositionally biased region" description="Low complexity" evidence="3">
    <location>
        <begin position="680"/>
        <end position="716"/>
    </location>
</feature>
<sequence length="768" mass="83048">MSVDPQRPQATDANVAASSDSHAASSAATEVPQAAETASASGILISLKPGGPETGGLTANETSPANAYAHPDQDNLYASSQQEHPPQPLGPEGFQATSHRPAHLNRPVDHFRAFEEFQAAIQNGVGQDDSSSLYHGSANNTFGMNADMATVHFNRDPYLVPNGSSWPAGGAGNGSAYSERSYEEDPNMRVAPYENTQDAYDIDFHGSNGYQEQDENGSQDARTGPEGGEKLQYMSREKRALIESRLAQERPNRTLFVRNLDYNANVSEVKKMFDEYGDIQKLFSRIENRGMVFITYYDLRAAEYAKKMTHGKLLDNRSLDVHYSLPRDQQKGRDCREDDCNGTLFVYLKGATNVPIVDEDMQVFFAEYGDIKSIRSRKNAAHQRFVEFFDARACARAYHQAQGRPFNKGVIDVKFAWDMYKEPPSSFRPSNNNDGEERDERQNTRSARYTRTPSPGRASHRTAGISKNRVDSRDDSRDRAGTETAAGLETEARTGEQTLTVIETATVGTRAVIAAMIEDEIEAVTEAVIGVVVVVAIVAAIVVVIEMDMTKNVKALRRGLAILSANQGLEQKQHRPPPPPPPPPAAPPQPFAPLQPFASAPAYQPFLPMQSPAAAPSYNPINLSAQAGMEQAQKTQQFVNDILFNAGKPSNPSALSMFGQMSSAMAPPVPPAQQYDPRMPTTSSGMPPAAPSGTGAPTARSQAPSSATSGYSQGSSVPEAPGYRSSGLALAQSTPASSQPPPVAPTNQKANAEAQVQQLLQLLLSMIA</sequence>
<dbReference type="Pfam" id="PF00076">
    <property type="entry name" value="RRM_1"/>
    <property type="match status" value="1"/>
</dbReference>
<keyword evidence="4" id="KW-0812">Transmembrane</keyword>
<feature type="region of interest" description="Disordered" evidence="3">
    <location>
        <begin position="423"/>
        <end position="495"/>
    </location>
</feature>
<dbReference type="InterPro" id="IPR000504">
    <property type="entry name" value="RRM_dom"/>
</dbReference>
<feature type="region of interest" description="Disordered" evidence="3">
    <location>
        <begin position="1"/>
        <end position="100"/>
    </location>
</feature>
<organism evidence="6 7">
    <name type="scientific">Mortierella alpina</name>
    <name type="common">Oleaginous fungus</name>
    <name type="synonym">Mortierella renispora</name>
    <dbReference type="NCBI Taxonomy" id="64518"/>
    <lineage>
        <taxon>Eukaryota</taxon>
        <taxon>Fungi</taxon>
        <taxon>Fungi incertae sedis</taxon>
        <taxon>Mucoromycota</taxon>
        <taxon>Mortierellomycotina</taxon>
        <taxon>Mortierellomycetes</taxon>
        <taxon>Mortierellales</taxon>
        <taxon>Mortierellaceae</taxon>
        <taxon>Mortierella</taxon>
    </lineage>
</organism>
<feature type="domain" description="RRM" evidence="5">
    <location>
        <begin position="253"/>
        <end position="326"/>
    </location>
</feature>
<evidence type="ECO:0000313" key="6">
    <source>
        <dbReference type="EMBL" id="KAF9946323.1"/>
    </source>
</evidence>
<evidence type="ECO:0000259" key="5">
    <source>
        <dbReference type="PROSITE" id="PS50102"/>
    </source>
</evidence>
<evidence type="ECO:0000256" key="3">
    <source>
        <dbReference type="SAM" id="MobiDB-lite"/>
    </source>
</evidence>
<keyword evidence="7" id="KW-1185">Reference proteome</keyword>
<dbReference type="Proteomes" id="UP000738359">
    <property type="component" value="Unassembled WGS sequence"/>
</dbReference>
<dbReference type="CDD" id="cd12276">
    <property type="entry name" value="RRM2_MEI2_EAR1_like"/>
    <property type="match status" value="1"/>
</dbReference>
<evidence type="ECO:0000256" key="2">
    <source>
        <dbReference type="PROSITE-ProRule" id="PRU00176"/>
    </source>
</evidence>
<protein>
    <recommendedName>
        <fullName evidence="5">RRM domain-containing protein</fullName>
    </recommendedName>
</protein>
<reference evidence="6" key="1">
    <citation type="journal article" date="2020" name="Fungal Divers.">
        <title>Resolving the Mortierellaceae phylogeny through synthesis of multi-gene phylogenetics and phylogenomics.</title>
        <authorList>
            <person name="Vandepol N."/>
            <person name="Liber J."/>
            <person name="Desiro A."/>
            <person name="Na H."/>
            <person name="Kennedy M."/>
            <person name="Barry K."/>
            <person name="Grigoriev I.V."/>
            <person name="Miller A.N."/>
            <person name="O'Donnell K."/>
            <person name="Stajich J.E."/>
            <person name="Bonito G."/>
        </authorList>
    </citation>
    <scope>NUCLEOTIDE SEQUENCE</scope>
    <source>
        <strain evidence="6">CK1249</strain>
    </source>
</reference>
<dbReference type="InterPro" id="IPR035979">
    <property type="entry name" value="RBD_domain_sf"/>
</dbReference>
<gene>
    <name evidence="6" type="ORF">BGZ70_003283</name>
</gene>
<feature type="compositionally biased region" description="Low complexity" evidence="3">
    <location>
        <begin position="16"/>
        <end position="28"/>
    </location>
</feature>
<dbReference type="SUPFAM" id="SSF54928">
    <property type="entry name" value="RNA-binding domain, RBD"/>
    <property type="match status" value="1"/>
</dbReference>
<dbReference type="PANTHER" id="PTHR23189">
    <property type="entry name" value="RNA RECOGNITION MOTIF-CONTAINING"/>
    <property type="match status" value="1"/>
</dbReference>
<dbReference type="Gene3D" id="3.30.70.330">
    <property type="match status" value="2"/>
</dbReference>
<feature type="region of interest" description="Disordered" evidence="3">
    <location>
        <begin position="201"/>
        <end position="230"/>
    </location>
</feature>
<evidence type="ECO:0000256" key="4">
    <source>
        <dbReference type="SAM" id="Phobius"/>
    </source>
</evidence>